<accession>A0A7R9FQ37</accession>
<keyword evidence="3 6" id="KW-1133">Transmembrane helix</keyword>
<dbReference type="GO" id="GO:1990573">
    <property type="term" value="P:potassium ion import across plasma membrane"/>
    <property type="evidence" value="ECO:0007669"/>
    <property type="project" value="TreeGrafter"/>
</dbReference>
<proteinExistence type="predicted"/>
<evidence type="ECO:0000259" key="8">
    <source>
        <dbReference type="Pfam" id="PF03522"/>
    </source>
</evidence>
<dbReference type="GO" id="GO:0055064">
    <property type="term" value="P:chloride ion homeostasis"/>
    <property type="evidence" value="ECO:0007669"/>
    <property type="project" value="TreeGrafter"/>
</dbReference>
<evidence type="ECO:0000313" key="10">
    <source>
        <dbReference type="Proteomes" id="UP000677054"/>
    </source>
</evidence>
<keyword evidence="10" id="KW-1185">Reference proteome</keyword>
<dbReference type="GO" id="GO:0016020">
    <property type="term" value="C:membrane"/>
    <property type="evidence" value="ECO:0007669"/>
    <property type="project" value="UniProtKB-SubCell"/>
</dbReference>
<evidence type="ECO:0000256" key="6">
    <source>
        <dbReference type="SAM" id="Phobius"/>
    </source>
</evidence>
<dbReference type="InterPro" id="IPR004841">
    <property type="entry name" value="AA-permease/SLC12A_dom"/>
</dbReference>
<dbReference type="OrthoDB" id="2020542at2759"/>
<feature type="region of interest" description="Disordered" evidence="5">
    <location>
        <begin position="438"/>
        <end position="504"/>
    </location>
</feature>
<feature type="domain" description="Amino acid permease/ SLC12A" evidence="7">
    <location>
        <begin position="134"/>
        <end position="299"/>
    </location>
</feature>
<dbReference type="Gene3D" id="1.20.1740.10">
    <property type="entry name" value="Amino acid/polyamine transporter I"/>
    <property type="match status" value="1"/>
</dbReference>
<feature type="transmembrane region" description="Helical" evidence="6">
    <location>
        <begin position="184"/>
        <end position="205"/>
    </location>
</feature>
<dbReference type="EMBL" id="LR902649">
    <property type="protein sequence ID" value="CAD7250890.1"/>
    <property type="molecule type" value="Genomic_DNA"/>
</dbReference>
<evidence type="ECO:0000256" key="2">
    <source>
        <dbReference type="ARBA" id="ARBA00022692"/>
    </source>
</evidence>
<feature type="domain" description="Amino acid permease/ SLC12A" evidence="7">
    <location>
        <begin position="2"/>
        <end position="107"/>
    </location>
</feature>
<comment type="subcellular location">
    <subcellularLocation>
        <location evidence="1">Membrane</location>
        <topology evidence="1">Multi-pass membrane protein</topology>
    </subcellularLocation>
</comment>
<reference evidence="9" key="1">
    <citation type="submission" date="2020-11" db="EMBL/GenBank/DDBJ databases">
        <authorList>
            <person name="Tran Van P."/>
        </authorList>
    </citation>
    <scope>NUCLEOTIDE SEQUENCE</scope>
</reference>
<gene>
    <name evidence="9" type="ORF">DSTB1V02_LOCUS10659</name>
</gene>
<feature type="transmembrane region" description="Helical" evidence="6">
    <location>
        <begin position="78"/>
        <end position="100"/>
    </location>
</feature>
<evidence type="ECO:0000256" key="1">
    <source>
        <dbReference type="ARBA" id="ARBA00004141"/>
    </source>
</evidence>
<evidence type="ECO:0000256" key="3">
    <source>
        <dbReference type="ARBA" id="ARBA00022989"/>
    </source>
</evidence>
<dbReference type="PANTHER" id="PTHR11827:SF103">
    <property type="entry name" value="SODIUM CHLORIDE COTRANSPORTER 69, ISOFORM E"/>
    <property type="match status" value="1"/>
</dbReference>
<protein>
    <submittedName>
        <fullName evidence="9">Uncharacterized protein</fullName>
    </submittedName>
</protein>
<dbReference type="PANTHER" id="PTHR11827">
    <property type="entry name" value="SOLUTE CARRIER FAMILY 12, CATION COTRANSPORTERS"/>
    <property type="match status" value="1"/>
</dbReference>
<dbReference type="Proteomes" id="UP000677054">
    <property type="component" value="Unassembled WGS sequence"/>
</dbReference>
<dbReference type="EMBL" id="CAJPEV010003132">
    <property type="protein sequence ID" value="CAG0899023.1"/>
    <property type="molecule type" value="Genomic_DNA"/>
</dbReference>
<feature type="transmembrane region" description="Helical" evidence="6">
    <location>
        <begin position="217"/>
        <end position="235"/>
    </location>
</feature>
<keyword evidence="2 6" id="KW-0812">Transmembrane</keyword>
<evidence type="ECO:0000259" key="7">
    <source>
        <dbReference type="Pfam" id="PF00324"/>
    </source>
</evidence>
<organism evidence="9">
    <name type="scientific">Darwinula stevensoni</name>
    <dbReference type="NCBI Taxonomy" id="69355"/>
    <lineage>
        <taxon>Eukaryota</taxon>
        <taxon>Metazoa</taxon>
        <taxon>Ecdysozoa</taxon>
        <taxon>Arthropoda</taxon>
        <taxon>Crustacea</taxon>
        <taxon>Oligostraca</taxon>
        <taxon>Ostracoda</taxon>
        <taxon>Podocopa</taxon>
        <taxon>Podocopida</taxon>
        <taxon>Darwinulocopina</taxon>
        <taxon>Darwinuloidea</taxon>
        <taxon>Darwinulidae</taxon>
        <taxon>Darwinula</taxon>
    </lineage>
</organism>
<feature type="domain" description="SLC12A transporter C-terminal" evidence="8">
    <location>
        <begin position="308"/>
        <end position="543"/>
    </location>
</feature>
<dbReference type="AlphaFoldDB" id="A0A7R9FQ37"/>
<evidence type="ECO:0000313" key="9">
    <source>
        <dbReference type="EMBL" id="CAD7250890.1"/>
    </source>
</evidence>
<evidence type="ECO:0000256" key="5">
    <source>
        <dbReference type="SAM" id="MobiDB-lite"/>
    </source>
</evidence>
<feature type="domain" description="SLC12A transporter C-terminal" evidence="8">
    <location>
        <begin position="544"/>
        <end position="675"/>
    </location>
</feature>
<sequence>MDPSSAIPKGTLTAVILTYFSYVGYAVMMGGVAVREASGVESELNMDDILSSPAFDCSNRTCEWGLQNNNQMMTAASAWFPLIYAGCFAATLSSAIASLVGAPRVFQVSLLPDPFSSPSLRHGPIFGGEISSLPALAKDKLYPGIGFFAVGYGANNDPVRGYVASFIIGVACILIANLNAVATLVVNFFLAAYALINFSVFHATVTKAPGWRPSFKYYNAWLSLLGTLISVVVMFMIQWEVALATFGVTMALYLLVHYRKPDANWGSSTQAQVYSTALKNAHELNRTPEHVKNYRPQLLVLAGSPNSRPPLLDFAYLLTKSNSLLIIGNVVKEPMKHSARSILIHKGYAWLRRHGIKSFYDIIENERLDHGAKSFLQLSGLGKLRPNILLLGFKANWVSCPPSDTLQYFNVIHDAFDTHLAVGILRVQEGLDFSEIVEEESPSVEKEKPETNRSEVSLGEMGVESTPEVSPGNHTTNATEMHKKKKEKRKQPSQMYRGPGGAALPKTVVDNLTRFQQKQKEGRIDVWWLYDDGGLTILLPYLFMAALLSKFRIDYSDVIVVTDAEKMPAPEVRQEFDALIEPFKEKPKETREPGTYIPAEELTAKRDKNNHHMRLRELLLHHSIDASLIVMTLPMPRKGAISAPLYMAWLDILTKGMPPFLMIRGNQTSVITFYC</sequence>
<dbReference type="GO" id="GO:0055075">
    <property type="term" value="P:potassium ion homeostasis"/>
    <property type="evidence" value="ECO:0007669"/>
    <property type="project" value="TreeGrafter"/>
</dbReference>
<dbReference type="GO" id="GO:0055078">
    <property type="term" value="P:sodium ion homeostasis"/>
    <property type="evidence" value="ECO:0007669"/>
    <property type="project" value="TreeGrafter"/>
</dbReference>
<dbReference type="Pfam" id="PF03522">
    <property type="entry name" value="SLC12"/>
    <property type="match status" value="2"/>
</dbReference>
<name>A0A7R9FQ37_9CRUS</name>
<feature type="transmembrane region" description="Helical" evidence="6">
    <location>
        <begin position="161"/>
        <end position="178"/>
    </location>
</feature>
<feature type="compositionally biased region" description="Basic residues" evidence="5">
    <location>
        <begin position="482"/>
        <end position="491"/>
    </location>
</feature>
<feature type="transmembrane region" description="Helical" evidence="6">
    <location>
        <begin position="12"/>
        <end position="34"/>
    </location>
</feature>
<dbReference type="Pfam" id="PF00324">
    <property type="entry name" value="AA_permease"/>
    <property type="match status" value="2"/>
</dbReference>
<keyword evidence="4 6" id="KW-0472">Membrane</keyword>
<evidence type="ECO:0000256" key="4">
    <source>
        <dbReference type="ARBA" id="ARBA00023136"/>
    </source>
</evidence>
<feature type="compositionally biased region" description="Basic and acidic residues" evidence="5">
    <location>
        <begin position="443"/>
        <end position="453"/>
    </location>
</feature>
<dbReference type="InterPro" id="IPR018491">
    <property type="entry name" value="SLC12_C"/>
</dbReference>
<dbReference type="GO" id="GO:0006884">
    <property type="term" value="P:cell volume homeostasis"/>
    <property type="evidence" value="ECO:0007669"/>
    <property type="project" value="TreeGrafter"/>
</dbReference>
<dbReference type="GO" id="GO:0008511">
    <property type="term" value="F:sodium:potassium:chloride symporter activity"/>
    <property type="evidence" value="ECO:0007669"/>
    <property type="project" value="TreeGrafter"/>
</dbReference>
<dbReference type="InterPro" id="IPR004842">
    <property type="entry name" value="SLC12A_fam"/>
</dbReference>